<evidence type="ECO:0000256" key="2">
    <source>
        <dbReference type="ARBA" id="ARBA00022729"/>
    </source>
</evidence>
<name>A0A6L6HTK7_9RHOB</name>
<dbReference type="AlphaFoldDB" id="A0A6L6HTK7"/>
<protein>
    <recommendedName>
        <fullName evidence="7">TRAP transporter substrate-binding protein</fullName>
    </recommendedName>
</protein>
<dbReference type="RefSeq" id="WP_154765799.1">
    <property type="nucleotide sequence ID" value="NZ_WMBT01000014.1"/>
</dbReference>
<dbReference type="Proteomes" id="UP000481417">
    <property type="component" value="Unassembled WGS sequence"/>
</dbReference>
<comment type="subcellular location">
    <subcellularLocation>
        <location evidence="1">Periplasm</location>
    </subcellularLocation>
</comment>
<evidence type="ECO:0000313" key="6">
    <source>
        <dbReference type="Proteomes" id="UP000481417"/>
    </source>
</evidence>
<organism evidence="5 6">
    <name type="scientific">Paracoccus lichenicola</name>
    <dbReference type="NCBI Taxonomy" id="2665644"/>
    <lineage>
        <taxon>Bacteria</taxon>
        <taxon>Pseudomonadati</taxon>
        <taxon>Pseudomonadota</taxon>
        <taxon>Alphaproteobacteria</taxon>
        <taxon>Rhodobacterales</taxon>
        <taxon>Paracoccaceae</taxon>
        <taxon>Paracoccus</taxon>
    </lineage>
</organism>
<comment type="caution">
    <text evidence="5">The sequence shown here is derived from an EMBL/GenBank/DDBJ whole genome shotgun (WGS) entry which is preliminary data.</text>
</comment>
<dbReference type="Gene3D" id="3.40.190.170">
    <property type="entry name" value="Bacterial extracellular solute-binding protein, family 7"/>
    <property type="match status" value="1"/>
</dbReference>
<reference evidence="5 6" key="1">
    <citation type="submission" date="2019-11" db="EMBL/GenBank/DDBJ databases">
        <authorList>
            <person name="Lang L."/>
        </authorList>
    </citation>
    <scope>NUCLEOTIDE SEQUENCE [LARGE SCALE GENOMIC DNA]</scope>
    <source>
        <strain evidence="5 6">YIM 132242</strain>
    </source>
</reference>
<keyword evidence="3" id="KW-0574">Periplasm</keyword>
<dbReference type="GO" id="GO:0042597">
    <property type="term" value="C:periplasmic space"/>
    <property type="evidence" value="ECO:0007669"/>
    <property type="project" value="UniProtKB-SubCell"/>
</dbReference>
<dbReference type="InterPro" id="IPR018389">
    <property type="entry name" value="DctP_fam"/>
</dbReference>
<gene>
    <name evidence="5" type="ORF">GIY56_15625</name>
</gene>
<sequence>MSFFTRSGLLAGLVLAAGAAAAHAQDITLRYSNWLPAGYALDTRLIEPWFAAIEQATEGRVKIQKTPKVVGSVASQYDVVADGMADMSLMVLSYAPGRFPLVEGMELPFASDDESRTSPAVWATYETFLADRNVFPDVVPLALFQTGVFHAFTTGRDLSVVDNWAGAKIRTSSPSLTRIVELMGGTPVNKPVSEVYELASGGVIDGATTPPDALLGFKLDDVLNTMTFVPGSLGSTTVLVSVNPDTWARISEADQQAIRKVSGAAIARMSGDLHRAETEAAIARMQAKGMAIHRMGDAELAAMKERVAPLTAEWLEKAKASGMDDPQEMLDFFHAELNRAAQ</sequence>
<dbReference type="CDD" id="cd13665">
    <property type="entry name" value="PBP2_TRAP_Dctp3_4"/>
    <property type="match status" value="1"/>
</dbReference>
<dbReference type="NCBIfam" id="NF037995">
    <property type="entry name" value="TRAP_S1"/>
    <property type="match status" value="1"/>
</dbReference>
<accession>A0A6L6HTK7</accession>
<proteinExistence type="predicted"/>
<dbReference type="GO" id="GO:0055085">
    <property type="term" value="P:transmembrane transport"/>
    <property type="evidence" value="ECO:0007669"/>
    <property type="project" value="InterPro"/>
</dbReference>
<dbReference type="PANTHER" id="PTHR33376:SF15">
    <property type="entry name" value="BLL6794 PROTEIN"/>
    <property type="match status" value="1"/>
</dbReference>
<evidence type="ECO:0000256" key="3">
    <source>
        <dbReference type="ARBA" id="ARBA00022764"/>
    </source>
</evidence>
<evidence type="ECO:0000256" key="4">
    <source>
        <dbReference type="SAM" id="SignalP"/>
    </source>
</evidence>
<keyword evidence="6" id="KW-1185">Reference proteome</keyword>
<dbReference type="EMBL" id="WMBT01000014">
    <property type="protein sequence ID" value="MTE01719.1"/>
    <property type="molecule type" value="Genomic_DNA"/>
</dbReference>
<dbReference type="Pfam" id="PF03480">
    <property type="entry name" value="DctP"/>
    <property type="match status" value="1"/>
</dbReference>
<evidence type="ECO:0000256" key="1">
    <source>
        <dbReference type="ARBA" id="ARBA00004418"/>
    </source>
</evidence>
<evidence type="ECO:0000313" key="5">
    <source>
        <dbReference type="EMBL" id="MTE01719.1"/>
    </source>
</evidence>
<keyword evidence="2 4" id="KW-0732">Signal</keyword>
<evidence type="ECO:0008006" key="7">
    <source>
        <dbReference type="Google" id="ProtNLM"/>
    </source>
</evidence>
<feature type="signal peptide" evidence="4">
    <location>
        <begin position="1"/>
        <end position="24"/>
    </location>
</feature>
<dbReference type="InterPro" id="IPR038404">
    <property type="entry name" value="TRAP_DctP_sf"/>
</dbReference>
<dbReference type="PANTHER" id="PTHR33376">
    <property type="match status" value="1"/>
</dbReference>
<feature type="chain" id="PRO_5026749333" description="TRAP transporter substrate-binding protein" evidence="4">
    <location>
        <begin position="25"/>
        <end position="342"/>
    </location>
</feature>